<organism evidence="1">
    <name type="scientific">viral metagenome</name>
    <dbReference type="NCBI Taxonomy" id="1070528"/>
    <lineage>
        <taxon>unclassified sequences</taxon>
        <taxon>metagenomes</taxon>
        <taxon>organismal metagenomes</taxon>
    </lineage>
</organism>
<evidence type="ECO:0000313" key="1">
    <source>
        <dbReference type="EMBL" id="QHT25599.1"/>
    </source>
</evidence>
<dbReference type="AlphaFoldDB" id="A0A6C0EBF6"/>
<dbReference type="EMBL" id="MN739773">
    <property type="protein sequence ID" value="QHT25599.1"/>
    <property type="molecule type" value="Genomic_DNA"/>
</dbReference>
<name>A0A6C0EBF6_9ZZZZ</name>
<accession>A0A6C0EBF6</accession>
<reference evidence="1" key="1">
    <citation type="journal article" date="2020" name="Nature">
        <title>Giant virus diversity and host interactions through global metagenomics.</title>
        <authorList>
            <person name="Schulz F."/>
            <person name="Roux S."/>
            <person name="Paez-Espino D."/>
            <person name="Jungbluth S."/>
            <person name="Walsh D.A."/>
            <person name="Denef V.J."/>
            <person name="McMahon K.D."/>
            <person name="Konstantinidis K.T."/>
            <person name="Eloe-Fadrosh E.A."/>
            <person name="Kyrpides N.C."/>
            <person name="Woyke T."/>
        </authorList>
    </citation>
    <scope>NUCLEOTIDE SEQUENCE</scope>
    <source>
        <strain evidence="1">GVMAG-M-3300023179-27</strain>
    </source>
</reference>
<proteinExistence type="predicted"/>
<sequence>MNVFQFFNLRQEYFTIFNVLILFIDTLKMMESLSHDSTIFNIFLGKIVSIK</sequence>
<protein>
    <submittedName>
        <fullName evidence="1">Uncharacterized protein</fullName>
    </submittedName>
</protein>